<feature type="coiled-coil region" evidence="1">
    <location>
        <begin position="266"/>
        <end position="293"/>
    </location>
</feature>
<evidence type="ECO:0000256" key="1">
    <source>
        <dbReference type="SAM" id="Coils"/>
    </source>
</evidence>
<sequence>MQSLNEKIMDVLEKRRVYDKWLKHTLLLYEKNHYVQLRQQAVEPRQETSFSLYEAGSTADEHAEGEQLYSRYTDAHIKELQKELMAEYTMYKEHLKQVETVEAEEEQLAVMKESLIEDKESFWSDKLYEAAASEVRTMGAIQNLREAVDAGEQAYYSLEEVMKAFDKQADWTPAADYLEGAVPIFLKGIHVGNVLRALHRADRHLRQFRDEIESLPDYGSDVDPSVFHDQNEDVFEIVLRMWLLEKDPSNASLLPAELQDLVSTSVNRLKTDLRQKEQEKQTLSEKRIQLLKEA</sequence>
<dbReference type="EMBL" id="JBHSGK010000003">
    <property type="protein sequence ID" value="MFC4735793.1"/>
    <property type="molecule type" value="Genomic_DNA"/>
</dbReference>
<evidence type="ECO:0000313" key="3">
    <source>
        <dbReference type="Proteomes" id="UP001595896"/>
    </source>
</evidence>
<dbReference type="RefSeq" id="WP_377908431.1">
    <property type="nucleotide sequence ID" value="NZ_JBHSGK010000003.1"/>
</dbReference>
<gene>
    <name evidence="2" type="ORF">ACFO4L_04260</name>
</gene>
<comment type="caution">
    <text evidence="2">The sequence shown here is derived from an EMBL/GenBank/DDBJ whole genome shotgun (WGS) entry which is preliminary data.</text>
</comment>
<protein>
    <submittedName>
        <fullName evidence="2">Uncharacterized protein</fullName>
    </submittedName>
</protein>
<dbReference type="Proteomes" id="UP001595896">
    <property type="component" value="Unassembled WGS sequence"/>
</dbReference>
<proteinExistence type="predicted"/>
<organism evidence="2 3">
    <name type="scientific">Bacillus daqingensis</name>
    <dbReference type="NCBI Taxonomy" id="872396"/>
    <lineage>
        <taxon>Bacteria</taxon>
        <taxon>Bacillati</taxon>
        <taxon>Bacillota</taxon>
        <taxon>Bacilli</taxon>
        <taxon>Bacillales</taxon>
        <taxon>Bacillaceae</taxon>
        <taxon>Bacillus</taxon>
    </lineage>
</organism>
<keyword evidence="1" id="KW-0175">Coiled coil</keyword>
<accession>A0ABV9NQV3</accession>
<reference evidence="3" key="1">
    <citation type="journal article" date="2019" name="Int. J. Syst. Evol. Microbiol.">
        <title>The Global Catalogue of Microorganisms (GCM) 10K type strain sequencing project: providing services to taxonomists for standard genome sequencing and annotation.</title>
        <authorList>
            <consortium name="The Broad Institute Genomics Platform"/>
            <consortium name="The Broad Institute Genome Sequencing Center for Infectious Disease"/>
            <person name="Wu L."/>
            <person name="Ma J."/>
        </authorList>
    </citation>
    <scope>NUCLEOTIDE SEQUENCE [LARGE SCALE GENOMIC DNA]</scope>
    <source>
        <strain evidence="3">JCM 12165</strain>
    </source>
</reference>
<name>A0ABV9NQV3_9BACI</name>
<evidence type="ECO:0000313" key="2">
    <source>
        <dbReference type="EMBL" id="MFC4735793.1"/>
    </source>
</evidence>
<keyword evidence="3" id="KW-1185">Reference proteome</keyword>